<evidence type="ECO:0000256" key="1">
    <source>
        <dbReference type="ARBA" id="ARBA00001971"/>
    </source>
</evidence>
<dbReference type="AlphaFoldDB" id="A0A291RBW7"/>
<dbReference type="PROSITE" id="PS00086">
    <property type="entry name" value="CYTOCHROME_P450"/>
    <property type="match status" value="1"/>
</dbReference>
<accession>A0A291RBW7</accession>
<dbReference type="PRINTS" id="PR00463">
    <property type="entry name" value="EP450I"/>
</dbReference>
<evidence type="ECO:0000256" key="2">
    <source>
        <dbReference type="ARBA" id="ARBA00022617"/>
    </source>
</evidence>
<protein>
    <submittedName>
        <fullName evidence="7">Cytochrome P450</fullName>
    </submittedName>
</protein>
<keyword evidence="6" id="KW-0503">Monooxygenase</keyword>
<keyword evidence="6" id="KW-0560">Oxidoreductase</keyword>
<dbReference type="InterPro" id="IPR002401">
    <property type="entry name" value="Cyt_P450_E_grp-I"/>
</dbReference>
<proteinExistence type="evidence at transcript level"/>
<dbReference type="InterPro" id="IPR036396">
    <property type="entry name" value="Cyt_P450_sf"/>
</dbReference>
<reference evidence="7" key="1">
    <citation type="journal article" date="2017" name="Front. Microbiol.">
        <title>Amino Acid Sensor Kinase Gcn2 Is Required for Conidiation, Secondary Metabolism, and Cell Wall Integrity in the Taxol-Producer Pestalotiopsis microspora.</title>
        <authorList>
            <person name="Wang D."/>
            <person name="Akhberdi O."/>
            <person name="Hao X."/>
            <person name="Yu X."/>
            <person name="Chen L."/>
            <person name="Liu Y."/>
            <person name="Zhu X."/>
        </authorList>
    </citation>
    <scope>NUCLEOTIDE SEQUENCE</scope>
    <source>
        <strain evidence="7">NK17</strain>
    </source>
</reference>
<evidence type="ECO:0000313" key="7">
    <source>
        <dbReference type="EMBL" id="ATL64849.1"/>
    </source>
</evidence>
<organism evidence="7">
    <name type="scientific">Pestalotiopsis microspora</name>
    <dbReference type="NCBI Taxonomy" id="85828"/>
    <lineage>
        <taxon>Eukaryota</taxon>
        <taxon>Fungi</taxon>
        <taxon>Dikarya</taxon>
        <taxon>Ascomycota</taxon>
        <taxon>Pezizomycotina</taxon>
        <taxon>Sordariomycetes</taxon>
        <taxon>Xylariomycetidae</taxon>
        <taxon>Amphisphaeriales</taxon>
        <taxon>Sporocadaceae</taxon>
        <taxon>Pestalotiopsis</taxon>
    </lineage>
</organism>
<dbReference type="InterPro" id="IPR050121">
    <property type="entry name" value="Cytochrome_P450_monoxygenase"/>
</dbReference>
<dbReference type="Pfam" id="PF00067">
    <property type="entry name" value="p450"/>
    <property type="match status" value="1"/>
</dbReference>
<sequence length="482" mass="54880">MLSVTVLGLAFVVYVVFSSWRLLNSPLWAIPGPFWSRFTSVPLRWHEFRANRTAYIHQLHLTYGPAVRIAPNEVSFTSFEAVKEIYGSSGSGYDKTNFYNLFTVFGRRTMFSTLDKTSHAKRKRLLADKYANSNVVKPASLSGIQDLVTEFASQCEGSATSVDIYVKLHAFACDGVTHHLFHPYGTDCLRNQKDRQLMHQVIADDSLQSRLIKLHYPSLYRYASKIIGLFLEVRATPLADAFVLQRPKYHDSAEFTLLSRLREKLGDQLTELDVSAECLDHMVAGIDTTGDVLCFLMWELSQPRSEHYQTRLREELRQNPTEAFDKLPYLDAVVQEGLRCFPAIPMSLPRVVPDGGRVIDDVPVPEGTIVSCQAHSVQRYNGHVYADPERFDPDRWLSSDGADERRRHMFAFSYGGRGCVGKHLAIAEMKLLLREVYSRFRSMPDPTMSDESMRSHDQLISARPYGQKCLLQFMRVSDSDLL</sequence>
<dbReference type="PANTHER" id="PTHR24305:SF164">
    <property type="entry name" value="P450, PUTATIVE (EUROFUNG)-RELATED"/>
    <property type="match status" value="1"/>
</dbReference>
<dbReference type="GO" id="GO:0005506">
    <property type="term" value="F:iron ion binding"/>
    <property type="evidence" value="ECO:0007669"/>
    <property type="project" value="InterPro"/>
</dbReference>
<dbReference type="InterPro" id="IPR017972">
    <property type="entry name" value="Cyt_P450_CS"/>
</dbReference>
<dbReference type="PRINTS" id="PR00385">
    <property type="entry name" value="P450"/>
</dbReference>
<dbReference type="PANTHER" id="PTHR24305">
    <property type="entry name" value="CYTOCHROME P450"/>
    <property type="match status" value="1"/>
</dbReference>
<evidence type="ECO:0000256" key="6">
    <source>
        <dbReference type="RuleBase" id="RU000461"/>
    </source>
</evidence>
<dbReference type="EMBL" id="MF564072">
    <property type="protein sequence ID" value="ATL64849.1"/>
    <property type="molecule type" value="mRNA"/>
</dbReference>
<dbReference type="GO" id="GO:0020037">
    <property type="term" value="F:heme binding"/>
    <property type="evidence" value="ECO:0007669"/>
    <property type="project" value="InterPro"/>
</dbReference>
<keyword evidence="4 5" id="KW-0408">Iron</keyword>
<dbReference type="GO" id="GO:0004497">
    <property type="term" value="F:monooxygenase activity"/>
    <property type="evidence" value="ECO:0007669"/>
    <property type="project" value="UniProtKB-KW"/>
</dbReference>
<dbReference type="GO" id="GO:0016705">
    <property type="term" value="F:oxidoreductase activity, acting on paired donors, with incorporation or reduction of molecular oxygen"/>
    <property type="evidence" value="ECO:0007669"/>
    <property type="project" value="InterPro"/>
</dbReference>
<keyword evidence="3 5" id="KW-0479">Metal-binding</keyword>
<dbReference type="SUPFAM" id="SSF48264">
    <property type="entry name" value="Cytochrome P450"/>
    <property type="match status" value="1"/>
</dbReference>
<keyword evidence="2 5" id="KW-0349">Heme</keyword>
<dbReference type="Gene3D" id="1.10.630.10">
    <property type="entry name" value="Cytochrome P450"/>
    <property type="match status" value="1"/>
</dbReference>
<evidence type="ECO:0000256" key="4">
    <source>
        <dbReference type="ARBA" id="ARBA00023004"/>
    </source>
</evidence>
<feature type="binding site" description="axial binding residue" evidence="5">
    <location>
        <position position="419"/>
    </location>
    <ligand>
        <name>heme</name>
        <dbReference type="ChEBI" id="CHEBI:30413"/>
    </ligand>
    <ligandPart>
        <name>Fe</name>
        <dbReference type="ChEBI" id="CHEBI:18248"/>
    </ligandPart>
</feature>
<dbReference type="InterPro" id="IPR001128">
    <property type="entry name" value="Cyt_P450"/>
</dbReference>
<dbReference type="CDD" id="cd11059">
    <property type="entry name" value="CYP_fungal"/>
    <property type="match status" value="1"/>
</dbReference>
<name>A0A291RBW7_PESMI</name>
<evidence type="ECO:0000256" key="3">
    <source>
        <dbReference type="ARBA" id="ARBA00022723"/>
    </source>
</evidence>
<evidence type="ECO:0000256" key="5">
    <source>
        <dbReference type="PIRSR" id="PIRSR602401-1"/>
    </source>
</evidence>
<comment type="cofactor">
    <cofactor evidence="1 5">
        <name>heme</name>
        <dbReference type="ChEBI" id="CHEBI:30413"/>
    </cofactor>
</comment>
<comment type="similarity">
    <text evidence="6">Belongs to the cytochrome P450 family.</text>
</comment>